<evidence type="ECO:0000256" key="4">
    <source>
        <dbReference type="SAM" id="Phobius"/>
    </source>
</evidence>
<dbReference type="InterPro" id="IPR009057">
    <property type="entry name" value="Homeodomain-like_sf"/>
</dbReference>
<keyword evidence="4" id="KW-1133">Transmembrane helix</keyword>
<evidence type="ECO:0000256" key="3">
    <source>
        <dbReference type="ARBA" id="ARBA00023163"/>
    </source>
</evidence>
<keyword evidence="3" id="KW-0804">Transcription</keyword>
<dbReference type="Proteomes" id="UP000611215">
    <property type="component" value="Unassembled WGS sequence"/>
</dbReference>
<dbReference type="RefSeq" id="WP_195870177.1">
    <property type="nucleotide sequence ID" value="NZ_JADOET010000002.1"/>
</dbReference>
<dbReference type="PANTHER" id="PTHR43280">
    <property type="entry name" value="ARAC-FAMILY TRANSCRIPTIONAL REGULATOR"/>
    <property type="match status" value="1"/>
</dbReference>
<keyword evidence="7" id="KW-1185">Reference proteome</keyword>
<feature type="domain" description="HTH araC/xylS-type" evidence="5">
    <location>
        <begin position="388"/>
        <end position="490"/>
    </location>
</feature>
<evidence type="ECO:0000256" key="1">
    <source>
        <dbReference type="ARBA" id="ARBA00023015"/>
    </source>
</evidence>
<evidence type="ECO:0000313" key="6">
    <source>
        <dbReference type="EMBL" id="MBF8148889.1"/>
    </source>
</evidence>
<keyword evidence="2" id="KW-0238">DNA-binding</keyword>
<dbReference type="PROSITE" id="PS01124">
    <property type="entry name" value="HTH_ARAC_FAMILY_2"/>
    <property type="match status" value="1"/>
</dbReference>
<evidence type="ECO:0000259" key="5">
    <source>
        <dbReference type="PROSITE" id="PS01124"/>
    </source>
</evidence>
<accession>A0ABS0EEK7</accession>
<dbReference type="Pfam" id="PF12833">
    <property type="entry name" value="HTH_18"/>
    <property type="match status" value="1"/>
</dbReference>
<keyword evidence="4" id="KW-0812">Transmembrane</keyword>
<sequence>MKKRFFFLCLVPLVLFSQKETSSKAFDSIFYDIAINISSSNPIKALHLSDSLFINSKNVKQKLKSLMLTADILAKQEKRGEAIMYAQQALEIAIAEKDYNFKSRIYGFLSTQYRLIGFLDKGKKFLNKGIEASEQMSDKEQVIKYRALGYQEMAEYDLVDENYKKAIEHLKLATHAYQKEDNIQLKHFTLANVEEMIARSYNQLGEVEKEMMHLSRANMLINKADAGSSLWAALIYRRLGFAFLQSKAIDSAGVFLNKALVISEKSNHGSLKEKIYKDLGDYYKQKQNLDSVVYYNAKYDAVLTENTLKKKHMINSAYNMLKGEPKQVTSNIKFYVIIGGLCLLLILGVYHNRKNIFHSLKINTADGNDNSAEVLLSKKTKKELLKKLEVFEASNQFLDKNMSLSTLVGELNTNAKYLRAILKFEKHTDYNSYINELRIKYIVEKLKTNPEYLNYKISYLAEESGFSSHSKFSASFKNITGLCPSKFIEDLKANTD</sequence>
<dbReference type="PANTHER" id="PTHR43280:SF2">
    <property type="entry name" value="HTH-TYPE TRANSCRIPTIONAL REGULATOR EXSA"/>
    <property type="match status" value="1"/>
</dbReference>
<dbReference type="Gene3D" id="1.10.10.60">
    <property type="entry name" value="Homeodomain-like"/>
    <property type="match status" value="1"/>
</dbReference>
<name>A0ABS0EEK7_9FLAO</name>
<proteinExistence type="predicted"/>
<comment type="caution">
    <text evidence="6">The sequence shown here is derived from an EMBL/GenBank/DDBJ whole genome shotgun (WGS) entry which is preliminary data.</text>
</comment>
<reference evidence="6 7" key="1">
    <citation type="submission" date="2020-11" db="EMBL/GenBank/DDBJ databases">
        <title>Winogradskyella marina sp. nov., isolated from marine sediment.</title>
        <authorList>
            <person name="Bo J."/>
            <person name="Wang S."/>
            <person name="Song X."/>
            <person name="Du Z."/>
        </authorList>
    </citation>
    <scope>NUCLEOTIDE SEQUENCE [LARGE SCALE GENOMIC DNA]</scope>
    <source>
        <strain evidence="6 7">F6397</strain>
    </source>
</reference>
<gene>
    <name evidence="6" type="ORF">ITJ86_03210</name>
</gene>
<protein>
    <submittedName>
        <fullName evidence="6">Helix-turn-helix domain-containing protein</fullName>
    </submittedName>
</protein>
<keyword evidence="4" id="KW-0472">Membrane</keyword>
<feature type="transmembrane region" description="Helical" evidence="4">
    <location>
        <begin position="332"/>
        <end position="350"/>
    </location>
</feature>
<dbReference type="SUPFAM" id="SSF46689">
    <property type="entry name" value="Homeodomain-like"/>
    <property type="match status" value="1"/>
</dbReference>
<evidence type="ECO:0000313" key="7">
    <source>
        <dbReference type="Proteomes" id="UP000611215"/>
    </source>
</evidence>
<dbReference type="SMART" id="SM00342">
    <property type="entry name" value="HTH_ARAC"/>
    <property type="match status" value="1"/>
</dbReference>
<dbReference type="InterPro" id="IPR011990">
    <property type="entry name" value="TPR-like_helical_dom_sf"/>
</dbReference>
<dbReference type="Gene3D" id="1.25.40.10">
    <property type="entry name" value="Tetratricopeptide repeat domain"/>
    <property type="match status" value="2"/>
</dbReference>
<dbReference type="EMBL" id="JADOET010000002">
    <property type="protein sequence ID" value="MBF8148889.1"/>
    <property type="molecule type" value="Genomic_DNA"/>
</dbReference>
<dbReference type="InterPro" id="IPR018060">
    <property type="entry name" value="HTH_AraC"/>
</dbReference>
<dbReference type="SUPFAM" id="SSF48452">
    <property type="entry name" value="TPR-like"/>
    <property type="match status" value="2"/>
</dbReference>
<keyword evidence="1" id="KW-0805">Transcription regulation</keyword>
<organism evidence="6 7">
    <name type="scientific">Winogradskyella marina</name>
    <dbReference type="NCBI Taxonomy" id="2785530"/>
    <lineage>
        <taxon>Bacteria</taxon>
        <taxon>Pseudomonadati</taxon>
        <taxon>Bacteroidota</taxon>
        <taxon>Flavobacteriia</taxon>
        <taxon>Flavobacteriales</taxon>
        <taxon>Flavobacteriaceae</taxon>
        <taxon>Winogradskyella</taxon>
    </lineage>
</organism>
<evidence type="ECO:0000256" key="2">
    <source>
        <dbReference type="ARBA" id="ARBA00023125"/>
    </source>
</evidence>